<evidence type="ECO:0008006" key="4">
    <source>
        <dbReference type="Google" id="ProtNLM"/>
    </source>
</evidence>
<dbReference type="SUPFAM" id="SSF48452">
    <property type="entry name" value="TPR-like"/>
    <property type="match status" value="1"/>
</dbReference>
<reference evidence="3" key="1">
    <citation type="submission" date="2014-11" db="EMBL/GenBank/DDBJ databases">
        <title>Genome sequencing of Roseivirga sp. D-25.</title>
        <authorList>
            <person name="Selvaratnam C."/>
            <person name="Thevarajoo S."/>
            <person name="Goh K.M."/>
            <person name="Eee R."/>
            <person name="Chan K.-G."/>
            <person name="Chong C.S."/>
        </authorList>
    </citation>
    <scope>NUCLEOTIDE SEQUENCE [LARGE SCALE GENOMIC DNA]</scope>
    <source>
        <strain evidence="3">D-25</strain>
    </source>
</reference>
<dbReference type="Gene3D" id="1.25.40.10">
    <property type="entry name" value="Tetratricopeptide repeat domain"/>
    <property type="match status" value="2"/>
</dbReference>
<feature type="repeat" description="TPR" evidence="1">
    <location>
        <begin position="211"/>
        <end position="244"/>
    </location>
</feature>
<sequence length="431" mass="49040">MKNLIWLFLSFTVLSCQSKVSEQKIADSADYDQFLQAQPSQQSLETLNEEINFWENKLSSSPKNVTYINKLAGLKSRQFRLDGSVENIHISDSLYKKAIELNPFSNAGLYQALSGNSITKHEFVEAKKYAEMALAEGDKKTSSYYLLFDALMELGEYQRATGILNMQENKSSFDYLVRASKLADHNGDLDQAIVLMEQAFERVKADNALFSWAKSNLGDMYGHAGRIQDSYNAYLEVLNKNPEHWHSLQGIAWINFAHDKNTSEAKRILNKVKAHVNDPQINFILAEIAEYENNEALSTELKKAYYAQASSPEYLGMYNKYLILLEAEDLRMQDAALTRATAEQEKRPTPEMYDLLAWSYFQKGDHKKALELATAHIENKTSHPEVLYHLGVIFKMNNFAKKGNTYLKEALESTFELGPLTTAKIEKALKS</sequence>
<evidence type="ECO:0000256" key="1">
    <source>
        <dbReference type="PROSITE-ProRule" id="PRU00339"/>
    </source>
</evidence>
<gene>
    <name evidence="2" type="ORF">OB69_04170</name>
</gene>
<comment type="caution">
    <text evidence="2">The sequence shown here is derived from an EMBL/GenBank/DDBJ whole genome shotgun (WGS) entry which is preliminary data.</text>
</comment>
<evidence type="ECO:0000313" key="3">
    <source>
        <dbReference type="Proteomes" id="UP000036908"/>
    </source>
</evidence>
<name>A0A0L8AND9_9BACT</name>
<keyword evidence="1" id="KW-0802">TPR repeat</keyword>
<proteinExistence type="predicted"/>
<dbReference type="PROSITE" id="PS51257">
    <property type="entry name" value="PROKAR_LIPOPROTEIN"/>
    <property type="match status" value="1"/>
</dbReference>
<dbReference type="OrthoDB" id="1399920at2"/>
<dbReference type="InterPro" id="IPR011990">
    <property type="entry name" value="TPR-like_helical_dom_sf"/>
</dbReference>
<dbReference type="RefSeq" id="WP_053222446.1">
    <property type="nucleotide sequence ID" value="NZ_JSVA01000005.1"/>
</dbReference>
<dbReference type="Proteomes" id="UP000036908">
    <property type="component" value="Unassembled WGS sequence"/>
</dbReference>
<dbReference type="SMART" id="SM00028">
    <property type="entry name" value="TPR"/>
    <property type="match status" value="2"/>
</dbReference>
<protein>
    <recommendedName>
        <fullName evidence="4">Cell surface protein</fullName>
    </recommendedName>
</protein>
<dbReference type="InterPro" id="IPR019734">
    <property type="entry name" value="TPR_rpt"/>
</dbReference>
<dbReference type="EMBL" id="JSVA01000005">
    <property type="protein sequence ID" value="KOF03771.1"/>
    <property type="molecule type" value="Genomic_DNA"/>
</dbReference>
<evidence type="ECO:0000313" key="2">
    <source>
        <dbReference type="EMBL" id="KOF03771.1"/>
    </source>
</evidence>
<dbReference type="PROSITE" id="PS50005">
    <property type="entry name" value="TPR"/>
    <property type="match status" value="1"/>
</dbReference>
<organism evidence="2 3">
    <name type="scientific">Roseivirga seohaensis subsp. aquiponti</name>
    <dbReference type="NCBI Taxonomy" id="1566026"/>
    <lineage>
        <taxon>Bacteria</taxon>
        <taxon>Pseudomonadati</taxon>
        <taxon>Bacteroidota</taxon>
        <taxon>Cytophagia</taxon>
        <taxon>Cytophagales</taxon>
        <taxon>Roseivirgaceae</taxon>
        <taxon>Roseivirga</taxon>
    </lineage>
</organism>
<dbReference type="PATRIC" id="fig|1566026.4.peg.2661"/>
<keyword evidence="3" id="KW-1185">Reference proteome</keyword>
<dbReference type="AlphaFoldDB" id="A0A0L8AND9"/>
<accession>A0A0L8AND9</accession>